<organism evidence="5 6">
    <name type="scientific">Salimicrobium halophilum</name>
    <dbReference type="NCBI Taxonomy" id="86666"/>
    <lineage>
        <taxon>Bacteria</taxon>
        <taxon>Bacillati</taxon>
        <taxon>Bacillota</taxon>
        <taxon>Bacilli</taxon>
        <taxon>Bacillales</taxon>
        <taxon>Bacillaceae</taxon>
        <taxon>Salimicrobium</taxon>
    </lineage>
</organism>
<proteinExistence type="predicted"/>
<dbReference type="GO" id="GO:0000976">
    <property type="term" value="F:transcription cis-regulatory region binding"/>
    <property type="evidence" value="ECO:0007669"/>
    <property type="project" value="TreeGrafter"/>
</dbReference>
<reference evidence="6" key="1">
    <citation type="submission" date="2016-10" db="EMBL/GenBank/DDBJ databases">
        <authorList>
            <person name="Varghese N."/>
            <person name="Submissions S."/>
        </authorList>
    </citation>
    <scope>NUCLEOTIDE SEQUENCE [LARGE SCALE GENOMIC DNA]</scope>
    <source>
        <strain evidence="6">DSM 4771</strain>
    </source>
</reference>
<evidence type="ECO:0000259" key="4">
    <source>
        <dbReference type="PROSITE" id="PS50932"/>
    </source>
</evidence>
<keyword evidence="2" id="KW-0238">DNA-binding</keyword>
<dbReference type="SUPFAM" id="SSF47413">
    <property type="entry name" value="lambda repressor-like DNA-binding domains"/>
    <property type="match status" value="1"/>
</dbReference>
<dbReference type="Pfam" id="PF13377">
    <property type="entry name" value="Peripla_BP_3"/>
    <property type="match status" value="1"/>
</dbReference>
<sequence length="340" mass="38164">MTSIKEVAKAANVSVSVVSKALNDYPDIKPETKERILQIAEEMNYSPNLAGRNLSSKKQMNIGLISSAVFNSSEKDTNAYQVIKGIYRGVEDNNHELSVFLIDSKKQKQKSYAQFCRERNIGGAILQGLRMDDPYFKELVDTNIPCVYIDHITDEKSENIGSISIDNYAAGIEMTDHLLERGHREIVVIGGVEETFVNAKRLEGARESFRKHGIPLPEESIIHANFDEDQAYREATELLKKRQPTAFLCFSDLMAYGIMKAVKEAGLTIPEDVSVIGFDDLPFSAITNPPLTTINQNFFDIGNEAAQLLVKVMEKKQSSQHVMVNHELVERGSVRDIHKR</sequence>
<dbReference type="EMBL" id="FNEV01000007">
    <property type="protein sequence ID" value="SDJ57641.1"/>
    <property type="molecule type" value="Genomic_DNA"/>
</dbReference>
<dbReference type="Pfam" id="PF00356">
    <property type="entry name" value="LacI"/>
    <property type="match status" value="1"/>
</dbReference>
<dbReference type="Gene3D" id="1.10.260.40">
    <property type="entry name" value="lambda repressor-like DNA-binding domains"/>
    <property type="match status" value="1"/>
</dbReference>
<dbReference type="InterPro" id="IPR010982">
    <property type="entry name" value="Lambda_DNA-bd_dom_sf"/>
</dbReference>
<evidence type="ECO:0000256" key="3">
    <source>
        <dbReference type="ARBA" id="ARBA00023163"/>
    </source>
</evidence>
<protein>
    <submittedName>
        <fullName evidence="5">Transcriptional regulator, LacI family</fullName>
    </submittedName>
</protein>
<dbReference type="CDD" id="cd06267">
    <property type="entry name" value="PBP1_LacI_sugar_binding-like"/>
    <property type="match status" value="1"/>
</dbReference>
<keyword evidence="1" id="KW-0805">Transcription regulation</keyword>
<evidence type="ECO:0000256" key="2">
    <source>
        <dbReference type="ARBA" id="ARBA00023125"/>
    </source>
</evidence>
<dbReference type="InterPro" id="IPR046335">
    <property type="entry name" value="LacI/GalR-like_sensor"/>
</dbReference>
<dbReference type="GO" id="GO:0003700">
    <property type="term" value="F:DNA-binding transcription factor activity"/>
    <property type="evidence" value="ECO:0007669"/>
    <property type="project" value="TreeGrafter"/>
</dbReference>
<dbReference type="SMART" id="SM00354">
    <property type="entry name" value="HTH_LACI"/>
    <property type="match status" value="1"/>
</dbReference>
<dbReference type="PANTHER" id="PTHR30146:SF109">
    <property type="entry name" value="HTH-TYPE TRANSCRIPTIONAL REGULATOR GALS"/>
    <property type="match status" value="1"/>
</dbReference>
<name>A0A1G8UV09_9BACI</name>
<evidence type="ECO:0000256" key="1">
    <source>
        <dbReference type="ARBA" id="ARBA00023015"/>
    </source>
</evidence>
<dbReference type="Proteomes" id="UP000199225">
    <property type="component" value="Unassembled WGS sequence"/>
</dbReference>
<feature type="domain" description="HTH lacI-type" evidence="4">
    <location>
        <begin position="2"/>
        <end position="56"/>
    </location>
</feature>
<accession>A0A1G8UV09</accession>
<dbReference type="Gene3D" id="3.40.50.2300">
    <property type="match status" value="2"/>
</dbReference>
<gene>
    <name evidence="5" type="ORF">SAMN04490247_2417</name>
</gene>
<dbReference type="CDD" id="cd01392">
    <property type="entry name" value="HTH_LacI"/>
    <property type="match status" value="1"/>
</dbReference>
<dbReference type="AlphaFoldDB" id="A0A1G8UV09"/>
<dbReference type="RefSeq" id="WP_093194117.1">
    <property type="nucleotide sequence ID" value="NZ_FNEV01000007.1"/>
</dbReference>
<evidence type="ECO:0000313" key="6">
    <source>
        <dbReference type="Proteomes" id="UP000199225"/>
    </source>
</evidence>
<dbReference type="OrthoDB" id="9775106at2"/>
<dbReference type="PROSITE" id="PS50932">
    <property type="entry name" value="HTH_LACI_2"/>
    <property type="match status" value="1"/>
</dbReference>
<keyword evidence="6" id="KW-1185">Reference proteome</keyword>
<dbReference type="PANTHER" id="PTHR30146">
    <property type="entry name" value="LACI-RELATED TRANSCRIPTIONAL REPRESSOR"/>
    <property type="match status" value="1"/>
</dbReference>
<dbReference type="STRING" id="86666.SAMN04490247_2417"/>
<keyword evidence="3" id="KW-0804">Transcription</keyword>
<dbReference type="InterPro" id="IPR028082">
    <property type="entry name" value="Peripla_BP_I"/>
</dbReference>
<dbReference type="SUPFAM" id="SSF53822">
    <property type="entry name" value="Periplasmic binding protein-like I"/>
    <property type="match status" value="1"/>
</dbReference>
<dbReference type="InterPro" id="IPR000843">
    <property type="entry name" value="HTH_LacI"/>
</dbReference>
<evidence type="ECO:0000313" key="5">
    <source>
        <dbReference type="EMBL" id="SDJ57641.1"/>
    </source>
</evidence>